<dbReference type="EMBL" id="BJML01000006">
    <property type="protein sequence ID" value="GEB46098.1"/>
    <property type="molecule type" value="Genomic_DNA"/>
</dbReference>
<proteinExistence type="predicted"/>
<evidence type="ECO:0000313" key="1">
    <source>
        <dbReference type="EMBL" id="GEB46098.1"/>
    </source>
</evidence>
<dbReference type="AlphaFoldDB" id="A0A4Y3QNL8"/>
<protein>
    <submittedName>
        <fullName evidence="1">Uncharacterized protein</fullName>
    </submittedName>
</protein>
<name>A0A4Y3QNL8_MICTE</name>
<gene>
    <name evidence="1" type="ORF">MTE01_20430</name>
</gene>
<accession>A0A4Y3QNL8</accession>
<evidence type="ECO:0000313" key="2">
    <source>
        <dbReference type="Proteomes" id="UP000319525"/>
    </source>
</evidence>
<dbReference type="Proteomes" id="UP000319525">
    <property type="component" value="Unassembled WGS sequence"/>
</dbReference>
<reference evidence="1 2" key="1">
    <citation type="submission" date="2019-06" db="EMBL/GenBank/DDBJ databases">
        <title>Whole genome shotgun sequence of Microbacterium testaceum NBRC 12675.</title>
        <authorList>
            <person name="Hosoyama A."/>
            <person name="Uohara A."/>
            <person name="Ohji S."/>
            <person name="Ichikawa N."/>
        </authorList>
    </citation>
    <scope>NUCLEOTIDE SEQUENCE [LARGE SCALE GENOMIC DNA]</scope>
    <source>
        <strain evidence="1 2">NBRC 12675</strain>
    </source>
</reference>
<comment type="caution">
    <text evidence="1">The sequence shown here is derived from an EMBL/GenBank/DDBJ whole genome shotgun (WGS) entry which is preliminary data.</text>
</comment>
<organism evidence="1 2">
    <name type="scientific">Microbacterium testaceum</name>
    <name type="common">Aureobacterium testaceum</name>
    <name type="synonym">Brevibacterium testaceum</name>
    <dbReference type="NCBI Taxonomy" id="2033"/>
    <lineage>
        <taxon>Bacteria</taxon>
        <taxon>Bacillati</taxon>
        <taxon>Actinomycetota</taxon>
        <taxon>Actinomycetes</taxon>
        <taxon>Micrococcales</taxon>
        <taxon>Microbacteriaceae</taxon>
        <taxon>Microbacterium</taxon>
    </lineage>
</organism>
<sequence length="111" mass="12483">MRQALNNGEAYLFPPAILGLGKKGDYFVRPESFVNGCSRRVYNEGNVSTGSGPGTHFRLEWTLPDYRQIRALVAQIVPRGHQFRDSLAPLQRRDEKDGRASVIVYIPAITH</sequence>